<feature type="chain" id="PRO_5046769129" description="Right-handed parallel beta-helix repeat-containing protein" evidence="1">
    <location>
        <begin position="27"/>
        <end position="347"/>
    </location>
</feature>
<name>A0ABP7JLA2_9ACTN</name>
<protein>
    <recommendedName>
        <fullName evidence="4">Right-handed parallel beta-helix repeat-containing protein</fullName>
    </recommendedName>
</protein>
<evidence type="ECO:0000313" key="3">
    <source>
        <dbReference type="Proteomes" id="UP001501563"/>
    </source>
</evidence>
<organism evidence="2 3">
    <name type="scientific">Streptomyces lannensis</name>
    <dbReference type="NCBI Taxonomy" id="766498"/>
    <lineage>
        <taxon>Bacteria</taxon>
        <taxon>Bacillati</taxon>
        <taxon>Actinomycetota</taxon>
        <taxon>Actinomycetes</taxon>
        <taxon>Kitasatosporales</taxon>
        <taxon>Streptomycetaceae</taxon>
        <taxon>Streptomyces</taxon>
    </lineage>
</organism>
<dbReference type="EMBL" id="BAAAZA010000002">
    <property type="protein sequence ID" value="GAA3847697.1"/>
    <property type="molecule type" value="Genomic_DNA"/>
</dbReference>
<evidence type="ECO:0000313" key="2">
    <source>
        <dbReference type="EMBL" id="GAA3847697.1"/>
    </source>
</evidence>
<sequence>MLRLGVLTVATTAVATVVALPGPAYAKQFVACSSTALRNAITQANNTPGPAILHLSRGCTYTLTAADNPGNGLPIVTSEITVLGNNSNIRRQSATGFRLLEVGPTGNLTLNDLTLRDGRSDSSGGGAILNRGGTLSLNTVELTRNVSDAAGVGGAVNNAGGTLIARNSTVSFNISTNNGGGISSQGTANLSNTTITGNTARDSAGGMDARGNLTLSKSRVTDNSSGQDAGGLLAFDVTGTVWATLVRGNTSADSGQAGGGINSRGSMLTLERTTLFANRAIEGQGGGIAADAGSSLTIRNSSVTNNFADDEPGGIFNNGGTVSLTATPVVDNFRTNCAPSVVPGCTN</sequence>
<evidence type="ECO:0008006" key="4">
    <source>
        <dbReference type="Google" id="ProtNLM"/>
    </source>
</evidence>
<keyword evidence="3" id="KW-1185">Reference proteome</keyword>
<dbReference type="InterPro" id="IPR011050">
    <property type="entry name" value="Pectin_lyase_fold/virulence"/>
</dbReference>
<comment type="caution">
    <text evidence="2">The sequence shown here is derived from an EMBL/GenBank/DDBJ whole genome shotgun (WGS) entry which is preliminary data.</text>
</comment>
<dbReference type="InterPro" id="IPR006626">
    <property type="entry name" value="PbH1"/>
</dbReference>
<keyword evidence="1" id="KW-0732">Signal</keyword>
<dbReference type="SUPFAM" id="SSF51126">
    <property type="entry name" value="Pectin lyase-like"/>
    <property type="match status" value="1"/>
</dbReference>
<proteinExistence type="predicted"/>
<feature type="signal peptide" evidence="1">
    <location>
        <begin position="1"/>
        <end position="26"/>
    </location>
</feature>
<evidence type="ECO:0000256" key="1">
    <source>
        <dbReference type="SAM" id="SignalP"/>
    </source>
</evidence>
<dbReference type="SMART" id="SM00710">
    <property type="entry name" value="PbH1"/>
    <property type="match status" value="5"/>
</dbReference>
<dbReference type="Proteomes" id="UP001501563">
    <property type="component" value="Unassembled WGS sequence"/>
</dbReference>
<gene>
    <name evidence="2" type="ORF">GCM10022207_06260</name>
</gene>
<dbReference type="RefSeq" id="WP_345546000.1">
    <property type="nucleotide sequence ID" value="NZ_BAAAZA010000002.1"/>
</dbReference>
<accession>A0ABP7JLA2</accession>
<dbReference type="Gene3D" id="2.160.20.20">
    <property type="match status" value="1"/>
</dbReference>
<reference evidence="3" key="1">
    <citation type="journal article" date="2019" name="Int. J. Syst. Evol. Microbiol.">
        <title>The Global Catalogue of Microorganisms (GCM) 10K type strain sequencing project: providing services to taxonomists for standard genome sequencing and annotation.</title>
        <authorList>
            <consortium name="The Broad Institute Genomics Platform"/>
            <consortium name="The Broad Institute Genome Sequencing Center for Infectious Disease"/>
            <person name="Wu L."/>
            <person name="Ma J."/>
        </authorList>
    </citation>
    <scope>NUCLEOTIDE SEQUENCE [LARGE SCALE GENOMIC DNA]</scope>
    <source>
        <strain evidence="3">JCM 16578</strain>
    </source>
</reference>
<dbReference type="InterPro" id="IPR012332">
    <property type="entry name" value="Autotransporter_pectin_lyase_C"/>
</dbReference>